<dbReference type="InterPro" id="IPR011011">
    <property type="entry name" value="Znf_FYVE_PHD"/>
</dbReference>
<accession>A0ABR0WAE3</accession>
<dbReference type="PANTHER" id="PTHR34451:SF7">
    <property type="entry name" value="PHD FINGER FAMILY PROTEIN"/>
    <property type="match status" value="1"/>
</dbReference>
<sequence length="361" mass="38964">MLIKPDATATVPAATVCGNCGMEERRLIHHVRHRGLFRRLCTSCVLRLHPQSFCPTCFQVYPPSPSNDAVLTCSKCYSLSHSHCVEAGTGPTSPPTPYICPLCLHPNTPFFKLKSAKEANVRISEDCRVLDRESAKKLLAAAKIASASMNKAAVAAKAEAERRAKEAAFTRKRAKEALEHVAHLVMKEKLRKKEAGLAGSGGGVVINAGGVRMERGNNVNVSTSYRNGSAVSVLGRSTVVDRVDNSNQILAALNAVELKENEKTRGGITPQDVRSGVPLIVDHAPMDVDGKGRMAVNAVGELVGNDSDHVNFTILESGVENLDTREEKIEDVNDLVQYVEDQMQHEENSLGGAQHDNGAQL</sequence>
<evidence type="ECO:0000256" key="2">
    <source>
        <dbReference type="ARBA" id="ARBA00022771"/>
    </source>
</evidence>
<evidence type="ECO:0000256" key="3">
    <source>
        <dbReference type="ARBA" id="ARBA00022833"/>
    </source>
</evidence>
<comment type="caution">
    <text evidence="4">The sequence shown here is derived from an EMBL/GenBank/DDBJ whole genome shotgun (WGS) entry which is preliminary data.</text>
</comment>
<gene>
    <name evidence="4" type="ORF">DH2020_024171</name>
</gene>
<dbReference type="SUPFAM" id="SSF57903">
    <property type="entry name" value="FYVE/PHD zinc finger"/>
    <property type="match status" value="1"/>
</dbReference>
<name>A0ABR0WAE3_REHGL</name>
<keyword evidence="2" id="KW-0863">Zinc-finger</keyword>
<organism evidence="4 5">
    <name type="scientific">Rehmannia glutinosa</name>
    <name type="common">Chinese foxglove</name>
    <dbReference type="NCBI Taxonomy" id="99300"/>
    <lineage>
        <taxon>Eukaryota</taxon>
        <taxon>Viridiplantae</taxon>
        <taxon>Streptophyta</taxon>
        <taxon>Embryophyta</taxon>
        <taxon>Tracheophyta</taxon>
        <taxon>Spermatophyta</taxon>
        <taxon>Magnoliopsida</taxon>
        <taxon>eudicotyledons</taxon>
        <taxon>Gunneridae</taxon>
        <taxon>Pentapetalae</taxon>
        <taxon>asterids</taxon>
        <taxon>lamiids</taxon>
        <taxon>Lamiales</taxon>
        <taxon>Orobanchaceae</taxon>
        <taxon>Rehmannieae</taxon>
        <taxon>Rehmannia</taxon>
    </lineage>
</organism>
<proteinExistence type="predicted"/>
<evidence type="ECO:0000313" key="4">
    <source>
        <dbReference type="EMBL" id="KAK6143823.1"/>
    </source>
</evidence>
<reference evidence="4 5" key="1">
    <citation type="journal article" date="2021" name="Comput. Struct. Biotechnol. J.">
        <title>De novo genome assembly of the potent medicinal plant Rehmannia glutinosa using nanopore technology.</title>
        <authorList>
            <person name="Ma L."/>
            <person name="Dong C."/>
            <person name="Song C."/>
            <person name="Wang X."/>
            <person name="Zheng X."/>
            <person name="Niu Y."/>
            <person name="Chen S."/>
            <person name="Feng W."/>
        </authorList>
    </citation>
    <scope>NUCLEOTIDE SEQUENCE [LARGE SCALE GENOMIC DNA]</scope>
    <source>
        <strain evidence="4">DH-2019</strain>
    </source>
</reference>
<keyword evidence="3" id="KW-0862">Zinc</keyword>
<dbReference type="CDD" id="cd15489">
    <property type="entry name" value="PHD_SF"/>
    <property type="match status" value="1"/>
</dbReference>
<keyword evidence="1" id="KW-0479">Metal-binding</keyword>
<dbReference type="EMBL" id="JABTTQ020000013">
    <property type="protein sequence ID" value="KAK6143823.1"/>
    <property type="molecule type" value="Genomic_DNA"/>
</dbReference>
<evidence type="ECO:0000256" key="1">
    <source>
        <dbReference type="ARBA" id="ARBA00022723"/>
    </source>
</evidence>
<keyword evidence="5" id="KW-1185">Reference proteome</keyword>
<dbReference type="PANTHER" id="PTHR34451">
    <property type="entry name" value="PHD FINGER FAMILY PROTEIN"/>
    <property type="match status" value="1"/>
</dbReference>
<protein>
    <submittedName>
        <fullName evidence="4">Uncharacterized protein</fullName>
    </submittedName>
</protein>
<evidence type="ECO:0000313" key="5">
    <source>
        <dbReference type="Proteomes" id="UP001318860"/>
    </source>
</evidence>
<dbReference type="Proteomes" id="UP001318860">
    <property type="component" value="Unassembled WGS sequence"/>
</dbReference>